<dbReference type="InterPro" id="IPR002491">
    <property type="entry name" value="ABC_transptr_periplasmic_BD"/>
</dbReference>
<dbReference type="PANTHER" id="PTHR30532">
    <property type="entry name" value="IRON III DICITRATE-BINDING PERIPLASMIC PROTEIN"/>
    <property type="match status" value="1"/>
</dbReference>
<evidence type="ECO:0000256" key="2">
    <source>
        <dbReference type="ARBA" id="ARBA00008814"/>
    </source>
</evidence>
<dbReference type="SUPFAM" id="SSF53807">
    <property type="entry name" value="Helical backbone' metal receptor"/>
    <property type="match status" value="1"/>
</dbReference>
<sequence>MSQSFGFVKRLALTAVASLALVAQAGAVTIQHFKGTSEFDGTPKRVVVLGNGSLDVLDRIGVKPVGAPHSLLPEYLADYKQTTGNTGSVGEPDFEAIFTLKPDVIIAENRMLRVYDDLNQIAPTVMFYVDNGQYWQDAQKNWRMLGKLFDKQDEVEALIAETQQQLDDVSSKVAKEKLNALMLMNNGSNVAMFNKGSRFSIVFDDFGFAESTSKNVAPIEGAHGNLISFEYVADAQPEVIFILDREQAIGRSVGKAQELFNNPLVNSTPAAKNNKVVYIDPNAWYISGGGVTATQTMISDIDKALN</sequence>
<dbReference type="Proteomes" id="UP000029228">
    <property type="component" value="Unassembled WGS sequence"/>
</dbReference>
<name>A0A090SB31_9VIBR</name>
<dbReference type="GO" id="GO:0030288">
    <property type="term" value="C:outer membrane-bounded periplasmic space"/>
    <property type="evidence" value="ECO:0007669"/>
    <property type="project" value="TreeGrafter"/>
</dbReference>
<feature type="domain" description="Fe/B12 periplasmic-binding" evidence="8">
    <location>
        <begin position="45"/>
        <end position="306"/>
    </location>
</feature>
<evidence type="ECO:0000256" key="3">
    <source>
        <dbReference type="ARBA" id="ARBA00022448"/>
    </source>
</evidence>
<keyword evidence="4" id="KW-0406">Ion transport</keyword>
<feature type="signal peptide" evidence="7">
    <location>
        <begin position="1"/>
        <end position="25"/>
    </location>
</feature>
<dbReference type="InterPro" id="IPR051313">
    <property type="entry name" value="Bact_iron-sidero_bind"/>
</dbReference>
<proteinExistence type="inferred from homology"/>
<dbReference type="EMBL" id="BBMR01000001">
    <property type="protein sequence ID" value="GAL16772.1"/>
    <property type="molecule type" value="Genomic_DNA"/>
</dbReference>
<keyword evidence="4" id="KW-0408">Iron</keyword>
<dbReference type="InterPro" id="IPR033870">
    <property type="entry name" value="FatB"/>
</dbReference>
<dbReference type="PANTHER" id="PTHR30532:SF28">
    <property type="entry name" value="PETROBACTIN-BINDING PROTEIN YCLQ"/>
    <property type="match status" value="1"/>
</dbReference>
<evidence type="ECO:0000256" key="6">
    <source>
        <dbReference type="SAM" id="Coils"/>
    </source>
</evidence>
<dbReference type="PROSITE" id="PS50983">
    <property type="entry name" value="FE_B12_PBP"/>
    <property type="match status" value="1"/>
</dbReference>
<evidence type="ECO:0000256" key="7">
    <source>
        <dbReference type="SAM" id="SignalP"/>
    </source>
</evidence>
<dbReference type="AlphaFoldDB" id="A0A090SB31"/>
<comment type="caution">
    <text evidence="9">The sequence shown here is derived from an EMBL/GenBank/DDBJ whole genome shotgun (WGS) entry which is preliminary data.</text>
</comment>
<organism evidence="9 10">
    <name type="scientific">Vibrio maritimus</name>
    <dbReference type="NCBI Taxonomy" id="990268"/>
    <lineage>
        <taxon>Bacteria</taxon>
        <taxon>Pseudomonadati</taxon>
        <taxon>Pseudomonadota</taxon>
        <taxon>Gammaproteobacteria</taxon>
        <taxon>Vibrionales</taxon>
        <taxon>Vibrionaceae</taxon>
        <taxon>Vibrio</taxon>
    </lineage>
</organism>
<keyword evidence="3" id="KW-0813">Transport</keyword>
<comment type="subcellular location">
    <subcellularLocation>
        <location evidence="1">Cell envelope</location>
    </subcellularLocation>
</comment>
<accession>A0A090SB31</accession>
<comment type="similarity">
    <text evidence="2">Belongs to the bacterial solute-binding protein 8 family.</text>
</comment>
<dbReference type="CDD" id="cd01140">
    <property type="entry name" value="FatB"/>
    <property type="match status" value="1"/>
</dbReference>
<evidence type="ECO:0000256" key="4">
    <source>
        <dbReference type="ARBA" id="ARBA00022496"/>
    </source>
</evidence>
<evidence type="ECO:0000313" key="10">
    <source>
        <dbReference type="Proteomes" id="UP000029228"/>
    </source>
</evidence>
<keyword evidence="4" id="KW-0410">Iron transport</keyword>
<dbReference type="Pfam" id="PF01497">
    <property type="entry name" value="Peripla_BP_2"/>
    <property type="match status" value="1"/>
</dbReference>
<dbReference type="Gene3D" id="3.40.50.1980">
    <property type="entry name" value="Nitrogenase molybdenum iron protein domain"/>
    <property type="match status" value="2"/>
</dbReference>
<dbReference type="OrthoDB" id="63946at2"/>
<reference evidence="9 10" key="2">
    <citation type="submission" date="2014-09" db="EMBL/GenBank/DDBJ databases">
        <authorList>
            <consortium name="NBRP consortium"/>
            <person name="Sawabe T."/>
            <person name="Meirelles P."/>
            <person name="Nakanishi M."/>
            <person name="Sayaka M."/>
            <person name="Hattori M."/>
            <person name="Ohkuma M."/>
        </authorList>
    </citation>
    <scope>NUCLEOTIDE SEQUENCE [LARGE SCALE GENOMIC DNA]</scope>
    <source>
        <strain evidence="10">JCM19235</strain>
    </source>
</reference>
<keyword evidence="5 7" id="KW-0732">Signal</keyword>
<protein>
    <submittedName>
        <fullName evidence="9">Catechol siderophore ABC transporter substrate-binding protein</fullName>
    </submittedName>
</protein>
<evidence type="ECO:0000256" key="5">
    <source>
        <dbReference type="ARBA" id="ARBA00022729"/>
    </source>
</evidence>
<reference evidence="9 10" key="1">
    <citation type="submission" date="2014-09" db="EMBL/GenBank/DDBJ databases">
        <title>Vibrio maritimus JCM 19235. (C45) whole genome shotgun sequence.</title>
        <authorList>
            <person name="Sawabe T."/>
            <person name="Meirelles P."/>
            <person name="Nakanishi M."/>
            <person name="Sayaka M."/>
            <person name="Hattori M."/>
            <person name="Ohkuma M."/>
        </authorList>
    </citation>
    <scope>NUCLEOTIDE SEQUENCE [LARGE SCALE GENOMIC DNA]</scope>
    <source>
        <strain evidence="10">JCM19235</strain>
    </source>
</reference>
<evidence type="ECO:0000313" key="9">
    <source>
        <dbReference type="EMBL" id="GAL16772.1"/>
    </source>
</evidence>
<evidence type="ECO:0000256" key="1">
    <source>
        <dbReference type="ARBA" id="ARBA00004196"/>
    </source>
</evidence>
<feature type="coiled-coil region" evidence="6">
    <location>
        <begin position="152"/>
        <end position="179"/>
    </location>
</feature>
<keyword evidence="10" id="KW-1185">Reference proteome</keyword>
<dbReference type="STRING" id="990268.JCM19235_5321"/>
<gene>
    <name evidence="9" type="ORF">JCM19235_5321</name>
</gene>
<keyword evidence="6" id="KW-0175">Coiled coil</keyword>
<feature type="chain" id="PRO_5001864833" evidence="7">
    <location>
        <begin position="26"/>
        <end position="306"/>
    </location>
</feature>
<dbReference type="GO" id="GO:1901678">
    <property type="term" value="P:iron coordination entity transport"/>
    <property type="evidence" value="ECO:0007669"/>
    <property type="project" value="UniProtKB-ARBA"/>
</dbReference>
<evidence type="ECO:0000259" key="8">
    <source>
        <dbReference type="PROSITE" id="PS50983"/>
    </source>
</evidence>